<dbReference type="InterPro" id="IPR007569">
    <property type="entry name" value="DUF559"/>
</dbReference>
<dbReference type="eggNOG" id="COG2852">
    <property type="taxonomic scope" value="Bacteria"/>
</dbReference>
<name>F5XHT0_MICPN</name>
<dbReference type="HOGENOM" id="CLU_052626_3_2_11"/>
<protein>
    <recommendedName>
        <fullName evidence="1">DUF559 domain-containing protein</fullName>
    </recommendedName>
</protein>
<organism evidence="2 3">
    <name type="scientific">Microlunatus phosphovorus (strain ATCC 700054 / DSM 10555 / JCM 9379 / NBRC 101784 / NCIMB 13414 / VKM Ac-1990 / NM-1)</name>
    <dbReference type="NCBI Taxonomy" id="1032480"/>
    <lineage>
        <taxon>Bacteria</taxon>
        <taxon>Bacillati</taxon>
        <taxon>Actinomycetota</taxon>
        <taxon>Actinomycetes</taxon>
        <taxon>Propionibacteriales</taxon>
        <taxon>Propionibacteriaceae</taxon>
        <taxon>Microlunatus</taxon>
    </lineage>
</organism>
<proteinExistence type="predicted"/>
<sequence length="274" mass="31161">MSLRQIEFRVESGDWIRALPGVYRLATVPPTPEQSMRVCALWLDNGVLTGVGAAWWWELEADPPQRWEFQVTNATRRTIQDGVQVLRRWIDPADVTTYRGVPIVSKPLATLRAAVTLERGRRGHGVRLIDRSKQTKAVTEEELELAFRRNRGTWGTTAMRRLLERTGDSAHSNLERLGVKLLKEAGITGFAVNCWVRLATGRRLELDIAFKDRKIVIELDGFRYHSSAESRAIDLDRQNALIQDGWTVLRYGSDVLNDEPDRFIAEVLAVLCQV</sequence>
<dbReference type="Pfam" id="PF04480">
    <property type="entry name" value="DUF559"/>
    <property type="match status" value="1"/>
</dbReference>
<evidence type="ECO:0000313" key="3">
    <source>
        <dbReference type="Proteomes" id="UP000007947"/>
    </source>
</evidence>
<accession>F5XHT0</accession>
<evidence type="ECO:0000313" key="2">
    <source>
        <dbReference type="EMBL" id="BAK33225.1"/>
    </source>
</evidence>
<feature type="domain" description="DUF559" evidence="1">
    <location>
        <begin position="206"/>
        <end position="271"/>
    </location>
</feature>
<dbReference type="SUPFAM" id="SSF52980">
    <property type="entry name" value="Restriction endonuclease-like"/>
    <property type="match status" value="1"/>
</dbReference>
<dbReference type="InterPro" id="IPR011335">
    <property type="entry name" value="Restrct_endonuc-II-like"/>
</dbReference>
<dbReference type="STRING" id="1032480.MLP_02110"/>
<dbReference type="AlphaFoldDB" id="F5XHT0"/>
<reference evidence="2 3" key="1">
    <citation type="submission" date="2011-05" db="EMBL/GenBank/DDBJ databases">
        <title>Whole genome sequence of Microlunatus phosphovorus NM-1.</title>
        <authorList>
            <person name="Hosoyama A."/>
            <person name="Sasaki K."/>
            <person name="Harada T."/>
            <person name="Igarashi R."/>
            <person name="Kawakoshi A."/>
            <person name="Sasagawa M."/>
            <person name="Fukada J."/>
            <person name="Nakamura S."/>
            <person name="Katano Y."/>
            <person name="Hanada S."/>
            <person name="Kamagata Y."/>
            <person name="Nakamura N."/>
            <person name="Yamazaki S."/>
            <person name="Fujita N."/>
        </authorList>
    </citation>
    <scope>NUCLEOTIDE SEQUENCE [LARGE SCALE GENOMIC DNA]</scope>
    <source>
        <strain evidence="3">ATCC 700054 / DSM 10555 / JCM 9379 / NBRC 101784 / NCIMB 13414 / VKM Ac-1990 / NM-1</strain>
    </source>
</reference>
<gene>
    <name evidence="2" type="ordered locus">MLP_02110</name>
</gene>
<dbReference type="KEGG" id="mph:MLP_02110"/>
<dbReference type="Gene3D" id="3.40.960.10">
    <property type="entry name" value="VSR Endonuclease"/>
    <property type="match status" value="1"/>
</dbReference>
<dbReference type="RefSeq" id="WP_013861114.1">
    <property type="nucleotide sequence ID" value="NC_015635.1"/>
</dbReference>
<evidence type="ECO:0000259" key="1">
    <source>
        <dbReference type="Pfam" id="PF04480"/>
    </source>
</evidence>
<dbReference type="EMBL" id="AP012204">
    <property type="protein sequence ID" value="BAK33225.1"/>
    <property type="molecule type" value="Genomic_DNA"/>
</dbReference>
<keyword evidence="3" id="KW-1185">Reference proteome</keyword>
<dbReference type="Proteomes" id="UP000007947">
    <property type="component" value="Chromosome"/>
</dbReference>